<keyword evidence="3" id="KW-0805">Transcription regulation</keyword>
<feature type="domain" description="HTH gntR-type" evidence="7">
    <location>
        <begin position="21"/>
        <end position="89"/>
    </location>
</feature>
<dbReference type="PANTHER" id="PTHR46577:SF1">
    <property type="entry name" value="HTH-TYPE TRANSCRIPTIONAL REGULATORY PROTEIN GABR"/>
    <property type="match status" value="1"/>
</dbReference>
<dbReference type="GO" id="GO:0008483">
    <property type="term" value="F:transaminase activity"/>
    <property type="evidence" value="ECO:0007669"/>
    <property type="project" value="UniProtKB-KW"/>
</dbReference>
<keyword evidence="4" id="KW-0238">DNA-binding</keyword>
<dbReference type="Pfam" id="PF00155">
    <property type="entry name" value="Aminotran_1_2"/>
    <property type="match status" value="1"/>
</dbReference>
<keyword evidence="8" id="KW-0032">Aminotransferase</keyword>
<dbReference type="InterPro" id="IPR036388">
    <property type="entry name" value="WH-like_DNA-bd_sf"/>
</dbReference>
<dbReference type="SUPFAM" id="SSF46785">
    <property type="entry name" value="Winged helix' DNA-binding domain"/>
    <property type="match status" value="1"/>
</dbReference>
<reference evidence="9" key="1">
    <citation type="journal article" date="2019" name="Int. J. Syst. Evol. Microbiol.">
        <title>The Global Catalogue of Microorganisms (GCM) 10K type strain sequencing project: providing services to taxonomists for standard genome sequencing and annotation.</title>
        <authorList>
            <consortium name="The Broad Institute Genomics Platform"/>
            <consortium name="The Broad Institute Genome Sequencing Center for Infectious Disease"/>
            <person name="Wu L."/>
            <person name="Ma J."/>
        </authorList>
    </citation>
    <scope>NUCLEOTIDE SEQUENCE [LARGE SCALE GENOMIC DNA]</scope>
    <source>
        <strain evidence="9">CGMCC 4.7382</strain>
    </source>
</reference>
<evidence type="ECO:0000256" key="3">
    <source>
        <dbReference type="ARBA" id="ARBA00023015"/>
    </source>
</evidence>
<gene>
    <name evidence="8" type="ORF">ACFQRF_17640</name>
</gene>
<dbReference type="Gene3D" id="1.10.10.10">
    <property type="entry name" value="Winged helix-like DNA-binding domain superfamily/Winged helix DNA-binding domain"/>
    <property type="match status" value="1"/>
</dbReference>
<dbReference type="CDD" id="cd00609">
    <property type="entry name" value="AAT_like"/>
    <property type="match status" value="1"/>
</dbReference>
<comment type="similarity">
    <text evidence="1">In the C-terminal section; belongs to the class-I pyridoxal-phosphate-dependent aminotransferase family.</text>
</comment>
<dbReference type="SMART" id="SM00345">
    <property type="entry name" value="HTH_GNTR"/>
    <property type="match status" value="1"/>
</dbReference>
<dbReference type="RefSeq" id="WP_379872208.1">
    <property type="nucleotide sequence ID" value="NZ_JBHTBH010000008.1"/>
</dbReference>
<dbReference type="Gene3D" id="3.40.640.10">
    <property type="entry name" value="Type I PLP-dependent aspartate aminotransferase-like (Major domain)"/>
    <property type="match status" value="1"/>
</dbReference>
<evidence type="ECO:0000259" key="7">
    <source>
        <dbReference type="PROSITE" id="PS50949"/>
    </source>
</evidence>
<dbReference type="PROSITE" id="PS50949">
    <property type="entry name" value="HTH_GNTR"/>
    <property type="match status" value="1"/>
</dbReference>
<evidence type="ECO:0000256" key="6">
    <source>
        <dbReference type="SAM" id="MobiDB-lite"/>
    </source>
</evidence>
<dbReference type="PRINTS" id="PR00035">
    <property type="entry name" value="HTHGNTR"/>
</dbReference>
<comment type="caution">
    <text evidence="8">The sequence shown here is derived from an EMBL/GenBank/DDBJ whole genome shotgun (WGS) entry which is preliminary data.</text>
</comment>
<dbReference type="InterPro" id="IPR036390">
    <property type="entry name" value="WH_DNA-bd_sf"/>
</dbReference>
<dbReference type="Pfam" id="PF00392">
    <property type="entry name" value="GntR"/>
    <property type="match status" value="1"/>
</dbReference>
<evidence type="ECO:0000313" key="8">
    <source>
        <dbReference type="EMBL" id="MFC7329558.1"/>
    </source>
</evidence>
<name>A0ABW2KJK4_9ACTN</name>
<dbReference type="InterPro" id="IPR051446">
    <property type="entry name" value="HTH_trans_reg/aminotransferase"/>
</dbReference>
<accession>A0ABW2KJK4</accession>
<dbReference type="SUPFAM" id="SSF53383">
    <property type="entry name" value="PLP-dependent transferases"/>
    <property type="match status" value="1"/>
</dbReference>
<evidence type="ECO:0000256" key="4">
    <source>
        <dbReference type="ARBA" id="ARBA00023125"/>
    </source>
</evidence>
<evidence type="ECO:0000256" key="1">
    <source>
        <dbReference type="ARBA" id="ARBA00005384"/>
    </source>
</evidence>
<dbReference type="InterPro" id="IPR015424">
    <property type="entry name" value="PyrdxlP-dep_Trfase"/>
</dbReference>
<evidence type="ECO:0000256" key="5">
    <source>
        <dbReference type="ARBA" id="ARBA00023163"/>
    </source>
</evidence>
<dbReference type="InterPro" id="IPR015421">
    <property type="entry name" value="PyrdxlP-dep_Trfase_major"/>
</dbReference>
<keyword evidence="8" id="KW-0808">Transferase</keyword>
<proteinExistence type="inferred from homology"/>
<dbReference type="Proteomes" id="UP001596540">
    <property type="component" value="Unassembled WGS sequence"/>
</dbReference>
<keyword evidence="5" id="KW-0804">Transcription</keyword>
<feature type="region of interest" description="Disordered" evidence="6">
    <location>
        <begin position="88"/>
        <end position="118"/>
    </location>
</feature>
<evidence type="ECO:0000256" key="2">
    <source>
        <dbReference type="ARBA" id="ARBA00022898"/>
    </source>
</evidence>
<dbReference type="InterPro" id="IPR000524">
    <property type="entry name" value="Tscrpt_reg_HTH_GntR"/>
</dbReference>
<keyword evidence="2" id="KW-0663">Pyridoxal phosphate</keyword>
<keyword evidence="9" id="KW-1185">Reference proteome</keyword>
<dbReference type="InterPro" id="IPR004839">
    <property type="entry name" value="Aminotransferase_I/II_large"/>
</dbReference>
<dbReference type="CDD" id="cd07377">
    <property type="entry name" value="WHTH_GntR"/>
    <property type="match status" value="1"/>
</dbReference>
<evidence type="ECO:0000313" key="9">
    <source>
        <dbReference type="Proteomes" id="UP001596540"/>
    </source>
</evidence>
<organism evidence="8 9">
    <name type="scientific">Marinactinospora rubrisoli</name>
    <dbReference type="NCBI Taxonomy" id="2715399"/>
    <lineage>
        <taxon>Bacteria</taxon>
        <taxon>Bacillati</taxon>
        <taxon>Actinomycetota</taxon>
        <taxon>Actinomycetes</taxon>
        <taxon>Streptosporangiales</taxon>
        <taxon>Nocardiopsidaceae</taxon>
        <taxon>Marinactinospora</taxon>
    </lineage>
</organism>
<sequence length="471" mass="50345">MALDWATSGVDLHVDVDPTKGGRRAGLERALRDAIRDGRLAPGTRLPATRTLAGELGMARGTVTAAYEQLVAEGYLSARRGSGTVVAELPAGTGDQRGAVGAARRTSRPRHDMSPGRPDLSAFPVEAWLRAARRVLPRTEVTSFALGDPRGHPSLRTALAEYLGRTRGVLADPESIIITNGFMQGIGLLARVLHDSGRSVVAMEDPGHAFHREAVRRAGSTIVPLPVDDQGASRVPDGADAAVVTPAHQAILGMVLAPERRRALVGWAGSGGRLLVEDDYDGEFRYGRQPVGALQQMAPEHVAYLGTASKTLAPGIRLGWMVLPRRLVGPVAEAKSYADSGTEVIGQLVLAELIRDHEYDRHVRAQRLRYRRRRDELLRRLARDVPEVRARGAAAGVQLLLELPPGGASEADVTERAAARGLIVAATSAVWQTPDPHRPPGILVGYATPPDHGYPAALDALIATLREVLDG</sequence>
<dbReference type="EMBL" id="JBHTBH010000008">
    <property type="protein sequence ID" value="MFC7329558.1"/>
    <property type="molecule type" value="Genomic_DNA"/>
</dbReference>
<dbReference type="PANTHER" id="PTHR46577">
    <property type="entry name" value="HTH-TYPE TRANSCRIPTIONAL REGULATORY PROTEIN GABR"/>
    <property type="match status" value="1"/>
</dbReference>
<protein>
    <submittedName>
        <fullName evidence="8">PLP-dependent aminotransferase family protein</fullName>
    </submittedName>
</protein>